<feature type="compositionally biased region" description="Polar residues" evidence="1">
    <location>
        <begin position="345"/>
        <end position="359"/>
    </location>
</feature>
<organism evidence="2 3">
    <name type="scientific">Gnathostoma spinigerum</name>
    <dbReference type="NCBI Taxonomy" id="75299"/>
    <lineage>
        <taxon>Eukaryota</taxon>
        <taxon>Metazoa</taxon>
        <taxon>Ecdysozoa</taxon>
        <taxon>Nematoda</taxon>
        <taxon>Chromadorea</taxon>
        <taxon>Rhabditida</taxon>
        <taxon>Spirurina</taxon>
        <taxon>Gnathostomatomorpha</taxon>
        <taxon>Gnathostomatoidea</taxon>
        <taxon>Gnathostomatidae</taxon>
        <taxon>Gnathostoma</taxon>
    </lineage>
</organism>
<feature type="region of interest" description="Disordered" evidence="1">
    <location>
        <begin position="307"/>
        <end position="367"/>
    </location>
</feature>
<feature type="compositionally biased region" description="Basic and acidic residues" evidence="1">
    <location>
        <begin position="56"/>
        <end position="73"/>
    </location>
</feature>
<feature type="region of interest" description="Disordered" evidence="1">
    <location>
        <begin position="1"/>
        <end position="171"/>
    </location>
</feature>
<feature type="compositionally biased region" description="Basic and acidic residues" evidence="1">
    <location>
        <begin position="7"/>
        <end position="20"/>
    </location>
</feature>
<dbReference type="EMBL" id="JBGFUD010004445">
    <property type="protein sequence ID" value="MFH4979634.1"/>
    <property type="molecule type" value="Genomic_DNA"/>
</dbReference>
<protein>
    <submittedName>
        <fullName evidence="2">Uncharacterized protein</fullName>
    </submittedName>
</protein>
<sequence length="434" mass="48938">MRAIRANIRETVKKESKNDDGSAENNGDQTKDAKEQNNETRTVLQQNIQRPQRPGRKIDNERAVSGEKVKDQTEFGVKNANLTNKVNCSNTDHIEEKKTGDNEVDVKNERNDNSHEDTNRTRNKGEQTRSTVSQVDVEGRTTGEDGGRTDNGRGDALGGISAHPVISTKEKKSAELGVVIRSDQQQCSKKTRKREIKQNDEHKSDRTKEKKVRSNRTNKAKTIAVDVRTADISVGVNQEKHKKLHASKSLTDMAIQSMKKRMPMKWKSVSIDEPNVNVSKSVECDKYDDSDARQRVSNYFRNINRLSNSEKLGKRAEQKSQKSDDSRTDRMNKSEKTNEKVESNLECNKTGSGQETNELSGADESKISANVGVNEGIQYHQKQTNNPQGFSTTKAIFEASRTKESRQADHLYSKFQRLKRVAPKPPNDDDSIHL</sequence>
<feature type="region of interest" description="Disordered" evidence="1">
    <location>
        <begin position="400"/>
        <end position="434"/>
    </location>
</feature>
<proteinExistence type="predicted"/>
<evidence type="ECO:0000256" key="1">
    <source>
        <dbReference type="SAM" id="MobiDB-lite"/>
    </source>
</evidence>
<gene>
    <name evidence="2" type="ORF">AB6A40_006343</name>
</gene>
<comment type="caution">
    <text evidence="2">The sequence shown here is derived from an EMBL/GenBank/DDBJ whole genome shotgun (WGS) entry which is preliminary data.</text>
</comment>
<name>A0ABD6EI42_9BILA</name>
<evidence type="ECO:0000313" key="2">
    <source>
        <dbReference type="EMBL" id="MFH4979634.1"/>
    </source>
</evidence>
<reference evidence="2 3" key="1">
    <citation type="submission" date="2024-08" db="EMBL/GenBank/DDBJ databases">
        <title>Gnathostoma spinigerum genome.</title>
        <authorList>
            <person name="Gonzalez-Bertolin B."/>
            <person name="Monzon S."/>
            <person name="Zaballos A."/>
            <person name="Jimenez P."/>
            <person name="Dekumyoy P."/>
            <person name="Varona S."/>
            <person name="Cuesta I."/>
            <person name="Sumanam S."/>
            <person name="Adisakwattana P."/>
            <person name="Gasser R.B."/>
            <person name="Hernandez-Gonzalez A."/>
            <person name="Young N.D."/>
            <person name="Perteguer M.J."/>
        </authorList>
    </citation>
    <scope>NUCLEOTIDE SEQUENCE [LARGE SCALE GENOMIC DNA]</scope>
    <source>
        <strain evidence="2">AL3</strain>
        <tissue evidence="2">Liver</tissue>
    </source>
</reference>
<feature type="compositionally biased region" description="Basic and acidic residues" evidence="1">
    <location>
        <begin position="92"/>
        <end position="127"/>
    </location>
</feature>
<feature type="compositionally biased region" description="Polar residues" evidence="1">
    <location>
        <begin position="39"/>
        <end position="50"/>
    </location>
</feature>
<feature type="compositionally biased region" description="Polar residues" evidence="1">
    <location>
        <begin position="80"/>
        <end position="91"/>
    </location>
</feature>
<evidence type="ECO:0000313" key="3">
    <source>
        <dbReference type="Proteomes" id="UP001608902"/>
    </source>
</evidence>
<dbReference type="Proteomes" id="UP001608902">
    <property type="component" value="Unassembled WGS sequence"/>
</dbReference>
<dbReference type="AlphaFoldDB" id="A0ABD6EI42"/>
<feature type="region of interest" description="Disordered" evidence="1">
    <location>
        <begin position="183"/>
        <end position="219"/>
    </location>
</feature>
<feature type="compositionally biased region" description="Basic and acidic residues" evidence="1">
    <location>
        <begin position="400"/>
        <end position="412"/>
    </location>
</feature>
<feature type="compositionally biased region" description="Basic and acidic residues" evidence="1">
    <location>
        <begin position="196"/>
        <end position="208"/>
    </location>
</feature>
<feature type="compositionally biased region" description="Basic residues" evidence="1">
    <location>
        <begin position="209"/>
        <end position="219"/>
    </location>
</feature>
<feature type="compositionally biased region" description="Basic and acidic residues" evidence="1">
    <location>
        <begin position="137"/>
        <end position="153"/>
    </location>
</feature>
<accession>A0ABD6EI42</accession>
<keyword evidence="3" id="KW-1185">Reference proteome</keyword>
<feature type="compositionally biased region" description="Basic and acidic residues" evidence="1">
    <location>
        <begin position="311"/>
        <end position="343"/>
    </location>
</feature>
<feature type="compositionally biased region" description="Basic and acidic residues" evidence="1">
    <location>
        <begin position="29"/>
        <end position="38"/>
    </location>
</feature>